<dbReference type="PANTHER" id="PTHR35896">
    <property type="entry name" value="IG-LIKE DOMAIN-CONTAINING PROTEIN"/>
    <property type="match status" value="1"/>
</dbReference>
<keyword evidence="2" id="KW-1133">Transmembrane helix</keyword>
<organism evidence="3 4">
    <name type="scientific">Venturia inaequalis</name>
    <name type="common">Apple scab fungus</name>
    <dbReference type="NCBI Taxonomy" id="5025"/>
    <lineage>
        <taxon>Eukaryota</taxon>
        <taxon>Fungi</taxon>
        <taxon>Dikarya</taxon>
        <taxon>Ascomycota</taxon>
        <taxon>Pezizomycotina</taxon>
        <taxon>Dothideomycetes</taxon>
        <taxon>Pleosporomycetidae</taxon>
        <taxon>Venturiales</taxon>
        <taxon>Venturiaceae</taxon>
        <taxon>Venturia</taxon>
    </lineage>
</organism>
<dbReference type="InterPro" id="IPR053008">
    <property type="entry name" value="Phomopsin_biosynth_assoc"/>
</dbReference>
<reference evidence="3 4" key="1">
    <citation type="submission" date="2018-12" db="EMBL/GenBank/DDBJ databases">
        <title>Venturia inaequalis Genome Resource.</title>
        <authorList>
            <person name="Lichtner F.J."/>
        </authorList>
    </citation>
    <scope>NUCLEOTIDE SEQUENCE [LARGE SCALE GENOMIC DNA]</scope>
    <source>
        <strain evidence="3 4">120213</strain>
    </source>
</reference>
<feature type="region of interest" description="Disordered" evidence="1">
    <location>
        <begin position="1"/>
        <end position="31"/>
    </location>
</feature>
<dbReference type="Proteomes" id="UP000447873">
    <property type="component" value="Unassembled WGS sequence"/>
</dbReference>
<dbReference type="PANTHER" id="PTHR35896:SF3">
    <property type="entry name" value="MAJOR FACILITATOR SUPERFAMILY TRANSPORTER"/>
    <property type="match status" value="1"/>
</dbReference>
<sequence length="271" mass="30889">MTPGSSTPPSYAPLHNKEDGDSIDGLDMLPLHRSRNPRRENALRAAKVISALVLVAFIVLTFALSFHAVDLLGKIGHLINEPKPASHQRSYKYPCGQTATEAKEKGCIFDIMSMAWQSPECFDEDLHEEFMDLGPWKFYSDETATHELTYEQVSQRGQISWAERRFSILQLDMGGLSVRMRDTRCPEILFSHNFLAGQQQALGSQWAPWINGVQIEASKYCNMPLNATDFYDFKSNTANGHTFHQHKTRSKLQQIMGFKMRKSYGLYMKVY</sequence>
<evidence type="ECO:0000313" key="3">
    <source>
        <dbReference type="EMBL" id="KAE9988590.1"/>
    </source>
</evidence>
<gene>
    <name evidence="3" type="ORF">EG328_009723</name>
</gene>
<evidence type="ECO:0000256" key="1">
    <source>
        <dbReference type="SAM" id="MobiDB-lite"/>
    </source>
</evidence>
<dbReference type="EMBL" id="WNWS01000006">
    <property type="protein sequence ID" value="KAE9988590.1"/>
    <property type="molecule type" value="Genomic_DNA"/>
</dbReference>
<comment type="caution">
    <text evidence="3">The sequence shown here is derived from an EMBL/GenBank/DDBJ whole genome shotgun (WGS) entry which is preliminary data.</text>
</comment>
<evidence type="ECO:0000313" key="4">
    <source>
        <dbReference type="Proteomes" id="UP000447873"/>
    </source>
</evidence>
<name>A0A8H3VII0_VENIN</name>
<feature type="transmembrane region" description="Helical" evidence="2">
    <location>
        <begin position="48"/>
        <end position="69"/>
    </location>
</feature>
<evidence type="ECO:0000256" key="2">
    <source>
        <dbReference type="SAM" id="Phobius"/>
    </source>
</evidence>
<keyword evidence="2" id="KW-0472">Membrane</keyword>
<accession>A0A8H3VII0</accession>
<protein>
    <submittedName>
        <fullName evidence="3">Uncharacterized protein</fullName>
    </submittedName>
</protein>
<dbReference type="AlphaFoldDB" id="A0A8H3VII0"/>
<proteinExistence type="predicted"/>
<keyword evidence="2" id="KW-0812">Transmembrane</keyword>